<sequence>MIERYDNRLIPPSVNDDRGQAFGETLRQALADPDFRALLMERIDDVDARLLPFLIREFGLQHFVEPGMTEAVIRRLLKGSFQLHAQMGYIYGVRTGLAMLGIGITSWSQWFQQLPQGAPGTHRATLSIADEVFAGEGRAITARLQRAIERMVLRMKRFSQHVAIRFVAGGGQPGSDNHSTPVHVAALVITRLRVAPSTAPITTLFARPALFAGAAVSTRLRIAPRIP</sequence>
<dbReference type="InterPro" id="IPR006521">
    <property type="entry name" value="Tail_protein_I"/>
</dbReference>
<gene>
    <name evidence="1" type="ORF">ACFPPC_10605</name>
</gene>
<evidence type="ECO:0000313" key="2">
    <source>
        <dbReference type="Proteomes" id="UP001596104"/>
    </source>
</evidence>
<dbReference type="Pfam" id="PF09684">
    <property type="entry name" value="Tail_P2_I"/>
    <property type="match status" value="1"/>
</dbReference>
<dbReference type="Proteomes" id="UP001596104">
    <property type="component" value="Unassembled WGS sequence"/>
</dbReference>
<accession>A0ABW0H764</accession>
<evidence type="ECO:0000313" key="1">
    <source>
        <dbReference type="EMBL" id="MFC5393082.1"/>
    </source>
</evidence>
<reference evidence="2" key="1">
    <citation type="journal article" date="2019" name="Int. J. Syst. Evol. Microbiol.">
        <title>The Global Catalogue of Microorganisms (GCM) 10K type strain sequencing project: providing services to taxonomists for standard genome sequencing and annotation.</title>
        <authorList>
            <consortium name="The Broad Institute Genomics Platform"/>
            <consortium name="The Broad Institute Genome Sequencing Center for Infectious Disease"/>
            <person name="Wu L."/>
            <person name="Ma J."/>
        </authorList>
    </citation>
    <scope>NUCLEOTIDE SEQUENCE [LARGE SCALE GENOMIC DNA]</scope>
    <source>
        <strain evidence="2">CGMCC 1.16326</strain>
    </source>
</reference>
<proteinExistence type="predicted"/>
<protein>
    <submittedName>
        <fullName evidence="1">Phage tail protein</fullName>
    </submittedName>
</protein>
<name>A0ABW0H764_9HYPH</name>
<comment type="caution">
    <text evidence="1">The sequence shown here is derived from an EMBL/GenBank/DDBJ whole genome shotgun (WGS) entry which is preliminary data.</text>
</comment>
<dbReference type="RefSeq" id="WP_377008008.1">
    <property type="nucleotide sequence ID" value="NZ_JBHSLV010000019.1"/>
</dbReference>
<organism evidence="1 2">
    <name type="scientific">Bosea vestrisii</name>
    <dbReference type="NCBI Taxonomy" id="151416"/>
    <lineage>
        <taxon>Bacteria</taxon>
        <taxon>Pseudomonadati</taxon>
        <taxon>Pseudomonadota</taxon>
        <taxon>Alphaproteobacteria</taxon>
        <taxon>Hyphomicrobiales</taxon>
        <taxon>Boseaceae</taxon>
        <taxon>Bosea</taxon>
    </lineage>
</organism>
<dbReference type="EMBL" id="JBHSLV010000019">
    <property type="protein sequence ID" value="MFC5393082.1"/>
    <property type="molecule type" value="Genomic_DNA"/>
</dbReference>
<keyword evidence="2" id="KW-1185">Reference proteome</keyword>